<evidence type="ECO:0000256" key="2">
    <source>
        <dbReference type="ARBA" id="ARBA00011738"/>
    </source>
</evidence>
<feature type="transmembrane region" description="Helical" evidence="8">
    <location>
        <begin position="143"/>
        <end position="162"/>
    </location>
</feature>
<feature type="compositionally biased region" description="Polar residues" evidence="9">
    <location>
        <begin position="1"/>
        <end position="15"/>
    </location>
</feature>
<keyword evidence="5 8" id="KW-1133">Transmembrane helix</keyword>
<keyword evidence="8" id="KW-1003">Cell membrane</keyword>
<proteinExistence type="inferred from homology"/>
<evidence type="ECO:0000256" key="4">
    <source>
        <dbReference type="ARBA" id="ARBA00022753"/>
    </source>
</evidence>
<dbReference type="AlphaFoldDB" id="A0AAW2BN32"/>
<accession>A0AAW2BN32</accession>
<feature type="region of interest" description="Disordered" evidence="9">
    <location>
        <begin position="1"/>
        <end position="73"/>
    </location>
</feature>
<sequence>MHQEPPSQSMSTGPSSDIDPPHVQAEQAVGLPAVAEGRPKRISKAPPCGTGGHKHGHKAGPEASDEGHARPPPYYTRQRSGGYEYLKEPLWWIGMITMIVGELANVVAYMFAPAVLVTPLGALSITVSAVLAHFFLKEKLQKMGILGCGLCIVGSTLIVLHAPGESSLTSVEEIWEFATQPDSMTQLSLKRLGLSDAFLATLASEATGQIDDVSEHRKHLDFGQHDEKFKSIDVQKPLIKVSNDDYESLPSYLKGLEPWEDLLDAIEKINSSLIKKVKINGCNYFHQDEISSLGLGHKARSYLLLLVRLNRLVVETIDG</sequence>
<dbReference type="GO" id="GO:0015095">
    <property type="term" value="F:magnesium ion transmembrane transporter activity"/>
    <property type="evidence" value="ECO:0007669"/>
    <property type="project" value="UniProtKB-UniRule"/>
</dbReference>
<dbReference type="InterPro" id="IPR037185">
    <property type="entry name" value="EmrE-like"/>
</dbReference>
<dbReference type="PANTHER" id="PTHR12570:SF25">
    <property type="entry name" value="MAGNESIUM TRANSPORTER-RELATED"/>
    <property type="match status" value="1"/>
</dbReference>
<feature type="transmembrane region" description="Helical" evidence="8">
    <location>
        <begin position="89"/>
        <end position="111"/>
    </location>
</feature>
<evidence type="ECO:0000256" key="1">
    <source>
        <dbReference type="ARBA" id="ARBA00007001"/>
    </source>
</evidence>
<dbReference type="Gene3D" id="1.10.3730.20">
    <property type="match status" value="1"/>
</dbReference>
<evidence type="ECO:0000256" key="6">
    <source>
        <dbReference type="ARBA" id="ARBA00023136"/>
    </source>
</evidence>
<keyword evidence="11" id="KW-1185">Reference proteome</keyword>
<evidence type="ECO:0000256" key="3">
    <source>
        <dbReference type="ARBA" id="ARBA00022692"/>
    </source>
</evidence>
<comment type="subunit">
    <text evidence="2 8">Homodimer.</text>
</comment>
<dbReference type="Proteomes" id="UP001459277">
    <property type="component" value="Unassembled WGS sequence"/>
</dbReference>
<protein>
    <recommendedName>
        <fullName evidence="8">Probable magnesium transporter</fullName>
    </recommendedName>
</protein>
<keyword evidence="3 8" id="KW-0812">Transmembrane</keyword>
<comment type="subcellular location">
    <subcellularLocation>
        <location evidence="8">Cell membrane</location>
        <topology evidence="8">Multi-pass membrane protein</topology>
    </subcellularLocation>
    <subcellularLocation>
        <location evidence="8">Early endosome</location>
    </subcellularLocation>
</comment>
<feature type="transmembrane region" description="Helical" evidence="8">
    <location>
        <begin position="117"/>
        <end position="136"/>
    </location>
</feature>
<evidence type="ECO:0000313" key="10">
    <source>
        <dbReference type="EMBL" id="KAK9986552.1"/>
    </source>
</evidence>
<gene>
    <name evidence="10" type="ORF">SO802_031503</name>
</gene>
<comment type="caution">
    <text evidence="8">Lacks conserved residue(s) required for the propagation of feature annotation.</text>
</comment>
<name>A0AAW2BN32_9ROSI</name>
<organism evidence="10 11">
    <name type="scientific">Lithocarpus litseifolius</name>
    <dbReference type="NCBI Taxonomy" id="425828"/>
    <lineage>
        <taxon>Eukaryota</taxon>
        <taxon>Viridiplantae</taxon>
        <taxon>Streptophyta</taxon>
        <taxon>Embryophyta</taxon>
        <taxon>Tracheophyta</taxon>
        <taxon>Spermatophyta</taxon>
        <taxon>Magnoliopsida</taxon>
        <taxon>eudicotyledons</taxon>
        <taxon>Gunneridae</taxon>
        <taxon>Pentapetalae</taxon>
        <taxon>rosids</taxon>
        <taxon>fabids</taxon>
        <taxon>Fagales</taxon>
        <taxon>Fagaceae</taxon>
        <taxon>Lithocarpus</taxon>
    </lineage>
</organism>
<evidence type="ECO:0000256" key="8">
    <source>
        <dbReference type="RuleBase" id="RU363078"/>
    </source>
</evidence>
<dbReference type="PANTHER" id="PTHR12570">
    <property type="match status" value="1"/>
</dbReference>
<keyword evidence="8" id="KW-0460">Magnesium</keyword>
<comment type="caution">
    <text evidence="10">The sequence shown here is derived from an EMBL/GenBank/DDBJ whole genome shotgun (WGS) entry which is preliminary data.</text>
</comment>
<keyword evidence="4 8" id="KW-0967">Endosome</keyword>
<dbReference type="SUPFAM" id="SSF103481">
    <property type="entry name" value="Multidrug resistance efflux transporter EmrE"/>
    <property type="match status" value="1"/>
</dbReference>
<dbReference type="Pfam" id="PF05653">
    <property type="entry name" value="Mg_trans_NIPA"/>
    <property type="match status" value="1"/>
</dbReference>
<dbReference type="InterPro" id="IPR008521">
    <property type="entry name" value="Mg_trans_NIPA"/>
</dbReference>
<dbReference type="GO" id="GO:0005769">
    <property type="term" value="C:early endosome"/>
    <property type="evidence" value="ECO:0007669"/>
    <property type="project" value="UniProtKB-SubCell"/>
</dbReference>
<evidence type="ECO:0000256" key="7">
    <source>
        <dbReference type="ARBA" id="ARBA00025284"/>
    </source>
</evidence>
<dbReference type="EMBL" id="JAZDWU010000011">
    <property type="protein sequence ID" value="KAK9986552.1"/>
    <property type="molecule type" value="Genomic_DNA"/>
</dbReference>
<dbReference type="GO" id="GO:0005886">
    <property type="term" value="C:plasma membrane"/>
    <property type="evidence" value="ECO:0007669"/>
    <property type="project" value="UniProtKB-SubCell"/>
</dbReference>
<keyword evidence="6 8" id="KW-0472">Membrane</keyword>
<comment type="function">
    <text evidence="7 8">Acts as a Mg(2+) transporter. Can also transport other divalent cations such as Fe(2+), Sr(2+), Ba(2+), Mn(2+) and Co(2+) but to a much less extent than Mg(2+).</text>
</comment>
<evidence type="ECO:0000256" key="9">
    <source>
        <dbReference type="SAM" id="MobiDB-lite"/>
    </source>
</evidence>
<evidence type="ECO:0000313" key="11">
    <source>
        <dbReference type="Proteomes" id="UP001459277"/>
    </source>
</evidence>
<keyword evidence="8" id="KW-0406">Ion transport</keyword>
<evidence type="ECO:0000256" key="5">
    <source>
        <dbReference type="ARBA" id="ARBA00022989"/>
    </source>
</evidence>
<keyword evidence="8" id="KW-0813">Transport</keyword>
<comment type="similarity">
    <text evidence="1 8">Belongs to the NIPA (TC 2.A.7) family.</text>
</comment>
<reference evidence="10 11" key="1">
    <citation type="submission" date="2024-01" db="EMBL/GenBank/DDBJ databases">
        <title>A telomere-to-telomere, gap-free genome of sweet tea (Lithocarpus litseifolius).</title>
        <authorList>
            <person name="Zhou J."/>
        </authorList>
    </citation>
    <scope>NUCLEOTIDE SEQUENCE [LARGE SCALE GENOMIC DNA]</scope>
    <source>
        <strain evidence="10">Zhou-2022a</strain>
        <tissue evidence="10">Leaf</tissue>
    </source>
</reference>